<protein>
    <submittedName>
        <fullName evidence="3">Tannase</fullName>
    </submittedName>
</protein>
<proteinExistence type="evidence at transcript level"/>
<name>A0A5B9GA29_FRAAN</name>
<accession>A0A5B9GA29</accession>
<dbReference type="EMBL" id="MK381272">
    <property type="protein sequence ID" value="QEE79631.1"/>
    <property type="molecule type" value="mRNA"/>
</dbReference>
<dbReference type="InterPro" id="IPR029058">
    <property type="entry name" value="AB_hydrolase_fold"/>
</dbReference>
<dbReference type="SUPFAM" id="SSF53474">
    <property type="entry name" value="alpha/beta-Hydrolases"/>
    <property type="match status" value="1"/>
</dbReference>
<sequence length="306" mass="33500">MDSNNNEIMHDFPPFFKVFRDGSIERYMPLHDPIPAGLNPTTGVQSKDVVVSPETGVKARIFIPKINGGGQKLSLFVHYHGGGFCMGSPFGDIGKKFLSSLVLKANVIVISVDYRLAPEHRLPIAYDDSSAALHWISCHSNGQGPEAWLNEYADLNRVFLGGESAGANIAHYVAVQAGVTVPLGLNIVGLVMVHPFFGGKECDEMYKFLSSTSSGCDDDPKLNPAADPDLVKMPCGKVLVCVAEKDWLRDRGVSYHETLQNLKGEGFAELYETKGEDHCFHMFNPNPNIDKAGDLLQKIVDFVTQC</sequence>
<dbReference type="SMR" id="A0A5B9GA29"/>
<dbReference type="Gene3D" id="3.40.50.1820">
    <property type="entry name" value="alpha/beta hydrolase"/>
    <property type="match status" value="1"/>
</dbReference>
<evidence type="ECO:0000259" key="2">
    <source>
        <dbReference type="Pfam" id="PF07859"/>
    </source>
</evidence>
<dbReference type="PANTHER" id="PTHR23024:SF632">
    <property type="entry name" value="2-HYDROXYISOFLAVANONE DEHYDRATASE-LIKE"/>
    <property type="match status" value="1"/>
</dbReference>
<dbReference type="InterPro" id="IPR013094">
    <property type="entry name" value="AB_hydrolase_3"/>
</dbReference>
<evidence type="ECO:0000313" key="3">
    <source>
        <dbReference type="EMBL" id="QEE79631.1"/>
    </source>
</evidence>
<feature type="domain" description="Alpha/beta hydrolase fold-3" evidence="2">
    <location>
        <begin position="77"/>
        <end position="282"/>
    </location>
</feature>
<dbReference type="PANTHER" id="PTHR23024">
    <property type="entry name" value="ARYLACETAMIDE DEACETYLASE"/>
    <property type="match status" value="1"/>
</dbReference>
<reference evidence="3" key="1">
    <citation type="submission" date="2019-01" db="EMBL/GenBank/DDBJ databases">
        <title>Identification of a novel tannase clade from plants rich in tannins.</title>
        <authorList>
            <person name="Dai X."/>
            <person name="Liu Y."/>
            <person name="Liu L."/>
            <person name="Zhuang J."/>
            <person name="Yao S."/>
            <person name="Gao L."/>
            <person name="Xia T."/>
        </authorList>
    </citation>
    <scope>NUCLEOTIDE SEQUENCE</scope>
</reference>
<dbReference type="AlphaFoldDB" id="A0A5B9GA29"/>
<comment type="similarity">
    <text evidence="1">Belongs to the 'GDXG' lipolytic enzyme family.</text>
</comment>
<evidence type="ECO:0000256" key="1">
    <source>
        <dbReference type="ARBA" id="ARBA00010515"/>
    </source>
</evidence>
<dbReference type="GO" id="GO:0016787">
    <property type="term" value="F:hydrolase activity"/>
    <property type="evidence" value="ECO:0007669"/>
    <property type="project" value="InterPro"/>
</dbReference>
<dbReference type="ESTHER" id="fraan-FaTA">
    <property type="family name" value="Plant_carboxylesterase"/>
</dbReference>
<dbReference type="InterPro" id="IPR050466">
    <property type="entry name" value="Carboxylest/Gibb_receptor"/>
</dbReference>
<dbReference type="Pfam" id="PF07859">
    <property type="entry name" value="Abhydrolase_3"/>
    <property type="match status" value="1"/>
</dbReference>
<organism evidence="3">
    <name type="scientific">Fragaria ananassa</name>
    <name type="common">Strawberry</name>
    <name type="synonym">Fragaria chiloensis x Fragaria virginiana</name>
    <dbReference type="NCBI Taxonomy" id="3747"/>
    <lineage>
        <taxon>Eukaryota</taxon>
        <taxon>Viridiplantae</taxon>
        <taxon>Streptophyta</taxon>
        <taxon>Embryophyta</taxon>
        <taxon>Tracheophyta</taxon>
        <taxon>Spermatophyta</taxon>
        <taxon>Magnoliopsida</taxon>
        <taxon>eudicotyledons</taxon>
        <taxon>Gunneridae</taxon>
        <taxon>Pentapetalae</taxon>
        <taxon>rosids</taxon>
        <taxon>fabids</taxon>
        <taxon>Rosales</taxon>
        <taxon>Rosaceae</taxon>
        <taxon>Rosoideae</taxon>
        <taxon>Potentilleae</taxon>
        <taxon>Fragariinae</taxon>
        <taxon>Fragaria</taxon>
    </lineage>
</organism>